<dbReference type="Proteomes" id="UP000012099">
    <property type="component" value="Unassembled WGS sequence"/>
</dbReference>
<dbReference type="InterPro" id="IPR029047">
    <property type="entry name" value="HSP70_peptide-bd_sf"/>
</dbReference>
<dbReference type="NCBIfam" id="NF003520">
    <property type="entry name" value="PRK05183.1"/>
    <property type="match status" value="1"/>
</dbReference>
<dbReference type="Pfam" id="PF00012">
    <property type="entry name" value="HSP70"/>
    <property type="match status" value="1"/>
</dbReference>
<comment type="similarity">
    <text evidence="1 7 8">Belongs to the heat shock protein 70 family.</text>
</comment>
<organism evidence="10 11">
    <name type="scientific">Leptospira noguchii str. 2007001578</name>
    <dbReference type="NCBI Taxonomy" id="1049974"/>
    <lineage>
        <taxon>Bacteria</taxon>
        <taxon>Pseudomonadati</taxon>
        <taxon>Spirochaetota</taxon>
        <taxon>Spirochaetia</taxon>
        <taxon>Leptospirales</taxon>
        <taxon>Leptospiraceae</taxon>
        <taxon>Leptospira</taxon>
    </lineage>
</organism>
<dbReference type="CDD" id="cd10234">
    <property type="entry name" value="ASKHA_NBD_HSP70_DnaK-like"/>
    <property type="match status" value="1"/>
</dbReference>
<gene>
    <name evidence="7 10" type="primary">dnaK</name>
    <name evidence="10" type="ORF">LEP1GSC035_1301</name>
</gene>
<dbReference type="PRINTS" id="PR00301">
    <property type="entry name" value="HEATSHOCK70"/>
</dbReference>
<dbReference type="PANTHER" id="PTHR19375">
    <property type="entry name" value="HEAT SHOCK PROTEIN 70KDA"/>
    <property type="match status" value="1"/>
</dbReference>
<evidence type="ECO:0000256" key="5">
    <source>
        <dbReference type="ARBA" id="ARBA00022840"/>
    </source>
</evidence>
<evidence type="ECO:0000313" key="10">
    <source>
        <dbReference type="EMBL" id="EMM98566.1"/>
    </source>
</evidence>
<dbReference type="NCBIfam" id="NF001413">
    <property type="entry name" value="PRK00290.1"/>
    <property type="match status" value="1"/>
</dbReference>
<dbReference type="PROSITE" id="PS00329">
    <property type="entry name" value="HSP70_2"/>
    <property type="match status" value="1"/>
</dbReference>
<feature type="compositionally biased region" description="Polar residues" evidence="9">
    <location>
        <begin position="619"/>
        <end position="628"/>
    </location>
</feature>
<dbReference type="Gene3D" id="1.20.1270.10">
    <property type="match status" value="1"/>
</dbReference>
<keyword evidence="11" id="KW-1185">Reference proteome</keyword>
<comment type="function">
    <text evidence="7">Acts as a chaperone.</text>
</comment>
<evidence type="ECO:0000256" key="9">
    <source>
        <dbReference type="SAM" id="MobiDB-lite"/>
    </source>
</evidence>
<dbReference type="EMBL" id="AHMH02000147">
    <property type="protein sequence ID" value="EMM98566.1"/>
    <property type="molecule type" value="Genomic_DNA"/>
</dbReference>
<keyword evidence="7" id="KW-0143">Chaperone</keyword>
<dbReference type="SUPFAM" id="SSF53067">
    <property type="entry name" value="Actin-like ATPase domain"/>
    <property type="match status" value="2"/>
</dbReference>
<dbReference type="SUPFAM" id="SSF100920">
    <property type="entry name" value="Heat shock protein 70kD (HSP70), peptide-binding domain"/>
    <property type="match status" value="1"/>
</dbReference>
<feature type="region of interest" description="Disordered" evidence="9">
    <location>
        <begin position="601"/>
        <end position="645"/>
    </location>
</feature>
<dbReference type="InterPro" id="IPR018181">
    <property type="entry name" value="Heat_shock_70_CS"/>
</dbReference>
<accession>A0ABP2T3S6</accession>
<name>A0ABP2T3S6_9LEPT</name>
<comment type="caution">
    <text evidence="10">The sequence shown here is derived from an EMBL/GenBank/DDBJ whole genome shotgun (WGS) entry which is preliminary data.</text>
</comment>
<evidence type="ECO:0000256" key="4">
    <source>
        <dbReference type="ARBA" id="ARBA00022741"/>
    </source>
</evidence>
<dbReference type="InterPro" id="IPR012725">
    <property type="entry name" value="Chaperone_DnaK"/>
</dbReference>
<evidence type="ECO:0000256" key="8">
    <source>
        <dbReference type="RuleBase" id="RU003322"/>
    </source>
</evidence>
<protein>
    <recommendedName>
        <fullName evidence="2 7">Chaperone protein DnaK</fullName>
    </recommendedName>
    <alternativeName>
        <fullName evidence="7">HSP70</fullName>
    </alternativeName>
    <alternativeName>
        <fullName evidence="7">Heat shock 70 kDa protein</fullName>
    </alternativeName>
    <alternativeName>
        <fullName evidence="7">Heat shock protein 70</fullName>
    </alternativeName>
</protein>
<dbReference type="InterPro" id="IPR029048">
    <property type="entry name" value="HSP70_C_sf"/>
</dbReference>
<dbReference type="Gene3D" id="2.60.34.10">
    <property type="entry name" value="Substrate Binding Domain Of DNAk, Chain A, domain 1"/>
    <property type="match status" value="1"/>
</dbReference>
<feature type="compositionally biased region" description="Low complexity" evidence="9">
    <location>
        <begin position="601"/>
        <end position="618"/>
    </location>
</feature>
<keyword evidence="3 7" id="KW-0597">Phosphoprotein</keyword>
<keyword evidence="6 7" id="KW-0346">Stress response</keyword>
<evidence type="ECO:0000313" key="11">
    <source>
        <dbReference type="Proteomes" id="UP000012099"/>
    </source>
</evidence>
<proteinExistence type="evidence at transcript level"/>
<reference evidence="10 11" key="1">
    <citation type="submission" date="2013-01" db="EMBL/GenBank/DDBJ databases">
        <authorList>
            <person name="Harkins D.M."/>
            <person name="Durkin A.S."/>
            <person name="Brinkac L.M."/>
            <person name="Haft D.H."/>
            <person name="Selengut J.D."/>
            <person name="Sanka R."/>
            <person name="DePew J."/>
            <person name="Purushe J."/>
            <person name="Whelen A.C."/>
            <person name="Vinetz J.M."/>
            <person name="Sutton G.G."/>
            <person name="Nierman W.C."/>
            <person name="Fouts D.E."/>
        </authorList>
    </citation>
    <scope>NUCLEOTIDE SEQUENCE [LARGE SCALE GENOMIC DNA]</scope>
    <source>
        <strain evidence="10 11">2007001578</strain>
    </source>
</reference>
<dbReference type="PROSITE" id="PS00297">
    <property type="entry name" value="HSP70_1"/>
    <property type="match status" value="1"/>
</dbReference>
<evidence type="ECO:0000256" key="6">
    <source>
        <dbReference type="ARBA" id="ARBA00023016"/>
    </source>
</evidence>
<comment type="induction">
    <text evidence="7">By stress conditions e.g. heat shock.</text>
</comment>
<feature type="modified residue" description="Phosphothreonine; by autocatalysis" evidence="7">
    <location>
        <position position="199"/>
    </location>
</feature>
<dbReference type="NCBIfam" id="TIGR02350">
    <property type="entry name" value="prok_dnaK"/>
    <property type="match status" value="1"/>
</dbReference>
<sequence length="645" mass="69036">MSKEKIIGIDLGTTNSVVSVMEGGDPVVIQNSEGARTTPSIVAFTAKGETLIGQFAKNQAITNAVNTIRSAKRFIGRRLNECESEMKHVSYKVIRSGNEGVKFETSAGEFTPQEISARVLMKMKQTAEDYLGQKVTKAVITVPAYFNDEQRQATKDAGRIAGLEVERIINEPTAAALAYGFDKKNVNSKIAVYDLGGGTFDISILELADGVFEVKSTNGDTHLGGDDFDMAIMEWMISEFKNQTGIDISADKNTVQRLKEAAEKAKIELSGTMSTQINLPFITADASGPKHLDMTLTRAKFDQLTKSLVDRTRIPCENALRDAGLKASDINEVILVGGSIRIPAVQELVKQIFGKEPNRSVNPDEVVAIGAAIQGGVLAGEVSDVLLLDVTPLSLGIETLGGVMTKLIERNTTIPTKKSQVFSTAADNQSAVSIHVLQGEREMASANRTLGRFDLIGIPPAPRGVPQIEVTFDIDANGIVHVSAKDLGTGKEQKIRIESSSGLSEDEIQKMVKDAEAHAAADKAQREVIEAKNELDTLAYSLEKTVNEAGDKIGASEKQLATDEIKRAREAIESNDKARIESAKASLSKIATDVASKVYSQGAPGAEQAAAGPNNGPGSNDQGNSANNGEKVVDADYTVVDDEKK</sequence>
<dbReference type="InterPro" id="IPR013126">
    <property type="entry name" value="Hsp_70_fam"/>
</dbReference>
<dbReference type="Gene3D" id="3.30.420.40">
    <property type="match status" value="2"/>
</dbReference>
<evidence type="ECO:0000256" key="3">
    <source>
        <dbReference type="ARBA" id="ARBA00022553"/>
    </source>
</evidence>
<dbReference type="HAMAP" id="MF_00332">
    <property type="entry name" value="DnaK"/>
    <property type="match status" value="1"/>
</dbReference>
<dbReference type="RefSeq" id="WP_004433489.1">
    <property type="nucleotide sequence ID" value="NZ_AHMH02000147.1"/>
</dbReference>
<keyword evidence="4 7" id="KW-0547">Nucleotide-binding</keyword>
<dbReference type="Gene3D" id="3.90.640.10">
    <property type="entry name" value="Actin, Chain A, domain 4"/>
    <property type="match status" value="1"/>
</dbReference>
<dbReference type="SUPFAM" id="SSF100934">
    <property type="entry name" value="Heat shock protein 70kD (HSP70), C-terminal subdomain"/>
    <property type="match status" value="1"/>
</dbReference>
<evidence type="ECO:0000256" key="7">
    <source>
        <dbReference type="HAMAP-Rule" id="MF_00332"/>
    </source>
</evidence>
<evidence type="ECO:0000256" key="1">
    <source>
        <dbReference type="ARBA" id="ARBA00007381"/>
    </source>
</evidence>
<keyword evidence="5 7" id="KW-0067">ATP-binding</keyword>
<dbReference type="InterPro" id="IPR043129">
    <property type="entry name" value="ATPase_NBD"/>
</dbReference>
<evidence type="ECO:0000256" key="2">
    <source>
        <dbReference type="ARBA" id="ARBA00014415"/>
    </source>
</evidence>